<dbReference type="EMBL" id="BOQM01000002">
    <property type="protein sequence ID" value="GIM81754.1"/>
    <property type="molecule type" value="Genomic_DNA"/>
</dbReference>
<sequence length="537" mass="56460">MSRSLGRFIRSTFHYATIRRHGNDGEPVGPPGLLRPTGGRRRWVVWLSALALVAAVGPGWIGRDIRSPDELARRAQAPPPSRITAEVERRQLSTSVVIRGDVRFDQATEVTVDGDIGDRSAGALVVTGRIPRPGTRLAEGAVVVEVSGRPIFVLQGALPMYRPLRPGATGTDVRQLELALGRLGLFPHRPDDIYDGRTADAVAELFRNAGYEPVERSSEERQLMGAAETHLLAARSGMREAEARLAEARRPPSRSQILAAEGGVDEARRSIEVAIARRAEAVAAGAPASELAALDGEIAAARNRLAVAESELVELISPADTRAQTRAVQDARAEVDAASSALTALSRTLGARVPRGEVIFAPSLPRVVDKVHVGLGDQPQGPVVSLAATRVMIDAAVSKEERSLLKVGSPARLDDQASAVAFAGKVFAIAETPGTEGAPPGAYRVRIAPEDADLGDLSGLNVRVTLPVRSTADDVLVVPVAALATNAAGAVSVQVEAGDALEEVLVGVGLAADGFVEVEPLRGGLSQGDFVVVGHRR</sequence>
<reference evidence="5 8" key="2">
    <citation type="submission" date="2021-03" db="EMBL/GenBank/DDBJ databases">
        <title>Whole genome shotgun sequence of Salinispora arenicola NBRC 105043.</title>
        <authorList>
            <person name="Komaki H."/>
            <person name="Tamura T."/>
        </authorList>
    </citation>
    <scope>NUCLEOTIDE SEQUENCE [LARGE SCALE GENOMIC DNA]</scope>
    <source>
        <strain evidence="5 8">NBRC 105043</strain>
    </source>
</reference>
<dbReference type="SUPFAM" id="SSF47090">
    <property type="entry name" value="PGBD-like"/>
    <property type="match status" value="1"/>
</dbReference>
<evidence type="ECO:0000313" key="8">
    <source>
        <dbReference type="Proteomes" id="UP000677457"/>
    </source>
</evidence>
<dbReference type="PANTHER" id="PTHR32347">
    <property type="entry name" value="EFFLUX SYSTEM COMPONENT YKNX-RELATED"/>
    <property type="match status" value="1"/>
</dbReference>
<name>A0A542XIG4_SALAC</name>
<dbReference type="Gene3D" id="2.40.420.20">
    <property type="match status" value="1"/>
</dbReference>
<dbReference type="Proteomes" id="UP000315983">
    <property type="component" value="Unassembled WGS sequence"/>
</dbReference>
<comment type="caution">
    <text evidence="6">The sequence shown here is derived from an EMBL/GenBank/DDBJ whole genome shotgun (WGS) entry which is preliminary data.</text>
</comment>
<evidence type="ECO:0000256" key="2">
    <source>
        <dbReference type="ARBA" id="ARBA00023054"/>
    </source>
</evidence>
<dbReference type="InterPro" id="IPR036365">
    <property type="entry name" value="PGBD-like_sf"/>
</dbReference>
<proteinExistence type="predicted"/>
<keyword evidence="4" id="KW-0812">Transmembrane</keyword>
<dbReference type="InterPro" id="IPR036366">
    <property type="entry name" value="PGBDSf"/>
</dbReference>
<gene>
    <name evidence="6" type="ORF">FB564_0704</name>
    <name evidence="5" type="ORF">Sar04_03780</name>
</gene>
<evidence type="ECO:0000256" key="4">
    <source>
        <dbReference type="SAM" id="Phobius"/>
    </source>
</evidence>
<dbReference type="RefSeq" id="WP_249039802.1">
    <property type="nucleotide sequence ID" value="NZ_VFOL01000001.1"/>
</dbReference>
<dbReference type="EMBL" id="VFOL01000001">
    <property type="protein sequence ID" value="TQL35641.1"/>
    <property type="molecule type" value="Genomic_DNA"/>
</dbReference>
<dbReference type="AlphaFoldDB" id="A0A542XIG4"/>
<evidence type="ECO:0008006" key="9">
    <source>
        <dbReference type="Google" id="ProtNLM"/>
    </source>
</evidence>
<keyword evidence="4" id="KW-0472">Membrane</keyword>
<accession>A0A542XIG4</accession>
<evidence type="ECO:0000313" key="7">
    <source>
        <dbReference type="Proteomes" id="UP000315983"/>
    </source>
</evidence>
<reference evidence="6 7" key="1">
    <citation type="submission" date="2019-06" db="EMBL/GenBank/DDBJ databases">
        <title>Sequencing the genomes of 1000 actinobacteria strains.</title>
        <authorList>
            <person name="Klenk H.-P."/>
        </authorList>
    </citation>
    <scope>NUCLEOTIDE SEQUENCE [LARGE SCALE GENOMIC DNA]</scope>
    <source>
        <strain evidence="6 7">DSM 44819</strain>
    </source>
</reference>
<comment type="subcellular location">
    <subcellularLocation>
        <location evidence="1">Cell envelope</location>
    </subcellularLocation>
</comment>
<evidence type="ECO:0000256" key="3">
    <source>
        <dbReference type="SAM" id="Coils"/>
    </source>
</evidence>
<feature type="coiled-coil region" evidence="3">
    <location>
        <begin position="291"/>
        <end position="348"/>
    </location>
</feature>
<dbReference type="GeneID" id="93770043"/>
<dbReference type="GO" id="GO:0030313">
    <property type="term" value="C:cell envelope"/>
    <property type="evidence" value="ECO:0007669"/>
    <property type="project" value="UniProtKB-SubCell"/>
</dbReference>
<dbReference type="PANTHER" id="PTHR32347:SF23">
    <property type="entry name" value="BLL5650 PROTEIN"/>
    <property type="match status" value="1"/>
</dbReference>
<evidence type="ECO:0000256" key="1">
    <source>
        <dbReference type="ARBA" id="ARBA00004196"/>
    </source>
</evidence>
<dbReference type="Gene3D" id="1.10.101.10">
    <property type="entry name" value="PGBD-like superfamily/PGBD"/>
    <property type="match status" value="1"/>
</dbReference>
<dbReference type="InterPro" id="IPR050465">
    <property type="entry name" value="UPF0194_transport"/>
</dbReference>
<keyword evidence="2 3" id="KW-0175">Coiled coil</keyword>
<feature type="transmembrane region" description="Helical" evidence="4">
    <location>
        <begin position="43"/>
        <end position="61"/>
    </location>
</feature>
<keyword evidence="8" id="KW-1185">Reference proteome</keyword>
<protein>
    <recommendedName>
        <fullName evidence="9">Peptidoglycan-binding domain 1 protein</fullName>
    </recommendedName>
</protein>
<organism evidence="6 7">
    <name type="scientific">Salinispora arenicola</name>
    <dbReference type="NCBI Taxonomy" id="168697"/>
    <lineage>
        <taxon>Bacteria</taxon>
        <taxon>Bacillati</taxon>
        <taxon>Actinomycetota</taxon>
        <taxon>Actinomycetes</taxon>
        <taxon>Micromonosporales</taxon>
        <taxon>Micromonosporaceae</taxon>
        <taxon>Salinispora</taxon>
    </lineage>
</organism>
<evidence type="ECO:0000313" key="5">
    <source>
        <dbReference type="EMBL" id="GIM81754.1"/>
    </source>
</evidence>
<keyword evidence="4" id="KW-1133">Transmembrane helix</keyword>
<dbReference type="Proteomes" id="UP000677457">
    <property type="component" value="Unassembled WGS sequence"/>
</dbReference>
<evidence type="ECO:0000313" key="6">
    <source>
        <dbReference type="EMBL" id="TQL35641.1"/>
    </source>
</evidence>